<feature type="domain" description="Transposase putative helix-turn-helix" evidence="2">
    <location>
        <begin position="45"/>
        <end position="84"/>
    </location>
</feature>
<evidence type="ECO:0000259" key="2">
    <source>
        <dbReference type="Pfam" id="PF12323"/>
    </source>
</evidence>
<organism evidence="3 4">
    <name type="scientific">Rhizophagus irregularis (strain DAOM 181602 / DAOM 197198 / MUCL 43194)</name>
    <name type="common">Arbuscular mycorrhizal fungus</name>
    <name type="synonym">Glomus intraradices</name>
    <dbReference type="NCBI Taxonomy" id="747089"/>
    <lineage>
        <taxon>Eukaryota</taxon>
        <taxon>Fungi</taxon>
        <taxon>Fungi incertae sedis</taxon>
        <taxon>Mucoromycota</taxon>
        <taxon>Glomeromycotina</taxon>
        <taxon>Glomeromycetes</taxon>
        <taxon>Glomerales</taxon>
        <taxon>Glomeraceae</taxon>
        <taxon>Rhizophagus</taxon>
    </lineage>
</organism>
<evidence type="ECO:0000313" key="3">
    <source>
        <dbReference type="EMBL" id="POG59069.1"/>
    </source>
</evidence>
<dbReference type="AlphaFoldDB" id="A0A2P4P0Z6"/>
<reference evidence="3 4" key="1">
    <citation type="journal article" date="2013" name="Proc. Natl. Acad. Sci. U.S.A.">
        <title>Genome of an arbuscular mycorrhizal fungus provides insight into the oldest plant symbiosis.</title>
        <authorList>
            <person name="Tisserant E."/>
            <person name="Malbreil M."/>
            <person name="Kuo A."/>
            <person name="Kohler A."/>
            <person name="Symeonidi A."/>
            <person name="Balestrini R."/>
            <person name="Charron P."/>
            <person name="Duensing N."/>
            <person name="Frei Dit Frey N."/>
            <person name="Gianinazzi-Pearson V."/>
            <person name="Gilbert L.B."/>
            <person name="Handa Y."/>
            <person name="Herr J.R."/>
            <person name="Hijri M."/>
            <person name="Koul R."/>
            <person name="Kawaguchi M."/>
            <person name="Krajinski F."/>
            <person name="Lammers P.J."/>
            <person name="Masclaux F.G."/>
            <person name="Murat C."/>
            <person name="Morin E."/>
            <person name="Ndikumana S."/>
            <person name="Pagni M."/>
            <person name="Petitpierre D."/>
            <person name="Requena N."/>
            <person name="Rosikiewicz P."/>
            <person name="Riley R."/>
            <person name="Saito K."/>
            <person name="San Clemente H."/>
            <person name="Shapiro H."/>
            <person name="van Tuinen D."/>
            <person name="Becard G."/>
            <person name="Bonfante P."/>
            <person name="Paszkowski U."/>
            <person name="Shachar-Hill Y.Y."/>
            <person name="Tuskan G.A."/>
            <person name="Young P.W."/>
            <person name="Sanders I.R."/>
            <person name="Henrissat B."/>
            <person name="Rensing S.A."/>
            <person name="Grigoriev I.V."/>
            <person name="Corradi N."/>
            <person name="Roux C."/>
            <person name="Martin F."/>
        </authorList>
    </citation>
    <scope>NUCLEOTIDE SEQUENCE [LARGE SCALE GENOMIC DNA]</scope>
    <source>
        <strain evidence="3 4">DAOM 197198</strain>
    </source>
</reference>
<feature type="region of interest" description="Disordered" evidence="1">
    <location>
        <begin position="1"/>
        <end position="37"/>
    </location>
</feature>
<protein>
    <recommendedName>
        <fullName evidence="2">Transposase putative helix-turn-helix domain-containing protein</fullName>
    </recommendedName>
</protein>
<evidence type="ECO:0000313" key="4">
    <source>
        <dbReference type="Proteomes" id="UP000018888"/>
    </source>
</evidence>
<comment type="caution">
    <text evidence="3">The sequence shown here is derived from an EMBL/GenBank/DDBJ whole genome shotgun (WGS) entry which is preliminary data.</text>
</comment>
<reference evidence="3 4" key="2">
    <citation type="journal article" date="2018" name="New Phytol.">
        <title>High intraspecific genome diversity in the model arbuscular mycorrhizal symbiont Rhizophagus irregularis.</title>
        <authorList>
            <person name="Chen E.C.H."/>
            <person name="Morin E."/>
            <person name="Beaudet D."/>
            <person name="Noel J."/>
            <person name="Yildirir G."/>
            <person name="Ndikumana S."/>
            <person name="Charron P."/>
            <person name="St-Onge C."/>
            <person name="Giorgi J."/>
            <person name="Kruger M."/>
            <person name="Marton T."/>
            <person name="Ropars J."/>
            <person name="Grigoriev I.V."/>
            <person name="Hainaut M."/>
            <person name="Henrissat B."/>
            <person name="Roux C."/>
            <person name="Martin F."/>
            <person name="Corradi N."/>
        </authorList>
    </citation>
    <scope>NUCLEOTIDE SEQUENCE [LARGE SCALE GENOMIC DNA]</scope>
    <source>
        <strain evidence="3 4">DAOM 197198</strain>
    </source>
</reference>
<dbReference type="Proteomes" id="UP000018888">
    <property type="component" value="Unassembled WGS sequence"/>
</dbReference>
<accession>A0A2P4P0Z6</accession>
<dbReference type="Pfam" id="PF12323">
    <property type="entry name" value="HTH_OrfB_IS605"/>
    <property type="match status" value="1"/>
</dbReference>
<sequence>MAIPEDMTVSPYSEKERTVKRRRKPKTTAVRNTREKEKGGETIYRSLQVNVYPNHSQSQLLKRWIGLSRYAYNCVIRISKQKRYYEKDCALGPAQLKWVTLQPYAMR</sequence>
<evidence type="ECO:0000256" key="1">
    <source>
        <dbReference type="SAM" id="MobiDB-lite"/>
    </source>
</evidence>
<keyword evidence="4" id="KW-1185">Reference proteome</keyword>
<proteinExistence type="predicted"/>
<gene>
    <name evidence="3" type="ORF">GLOIN_2v1725427</name>
</gene>
<name>A0A2P4P0Z6_RHIID</name>
<dbReference type="EMBL" id="AUPC02000477">
    <property type="protein sequence ID" value="POG59069.1"/>
    <property type="molecule type" value="Genomic_DNA"/>
</dbReference>
<dbReference type="InterPro" id="IPR021027">
    <property type="entry name" value="Transposase_put_HTH"/>
</dbReference>